<keyword evidence="1 4" id="KW-0808">Transferase</keyword>
<evidence type="ECO:0000313" key="5">
    <source>
        <dbReference type="Proteomes" id="UP000254701"/>
    </source>
</evidence>
<dbReference type="Proteomes" id="UP000254701">
    <property type="component" value="Unassembled WGS sequence"/>
</dbReference>
<evidence type="ECO:0000256" key="2">
    <source>
        <dbReference type="ARBA" id="ARBA00023315"/>
    </source>
</evidence>
<dbReference type="EMBL" id="UFSM01000001">
    <property type="protein sequence ID" value="SUU91552.1"/>
    <property type="molecule type" value="Genomic_DNA"/>
</dbReference>
<dbReference type="AlphaFoldDB" id="A0A380WT37"/>
<dbReference type="CDD" id="cd04301">
    <property type="entry name" value="NAT_SF"/>
    <property type="match status" value="1"/>
</dbReference>
<dbReference type="SUPFAM" id="SSF55729">
    <property type="entry name" value="Acyl-CoA N-acyltransferases (Nat)"/>
    <property type="match status" value="1"/>
</dbReference>
<accession>A0A380WT37</accession>
<protein>
    <submittedName>
        <fullName evidence="4">Putative acetyltransferase</fullName>
    </submittedName>
</protein>
<organism evidence="4 5">
    <name type="scientific">Aminobacter aminovorans</name>
    <name type="common">Chelatobacter heintzii</name>
    <dbReference type="NCBI Taxonomy" id="83263"/>
    <lineage>
        <taxon>Bacteria</taxon>
        <taxon>Pseudomonadati</taxon>
        <taxon>Pseudomonadota</taxon>
        <taxon>Alphaproteobacteria</taxon>
        <taxon>Hyphomicrobiales</taxon>
        <taxon>Phyllobacteriaceae</taxon>
        <taxon>Aminobacter</taxon>
    </lineage>
</organism>
<dbReference type="InterPro" id="IPR016181">
    <property type="entry name" value="Acyl_CoA_acyltransferase"/>
</dbReference>
<evidence type="ECO:0000313" key="4">
    <source>
        <dbReference type="EMBL" id="SUU91552.1"/>
    </source>
</evidence>
<dbReference type="Gene3D" id="3.40.630.30">
    <property type="match status" value="1"/>
</dbReference>
<dbReference type="InterPro" id="IPR000182">
    <property type="entry name" value="GNAT_dom"/>
</dbReference>
<dbReference type="Pfam" id="PF00583">
    <property type="entry name" value="Acetyltransf_1"/>
    <property type="match status" value="1"/>
</dbReference>
<proteinExistence type="predicted"/>
<dbReference type="GO" id="GO:0016747">
    <property type="term" value="F:acyltransferase activity, transferring groups other than amino-acyl groups"/>
    <property type="evidence" value="ECO:0007669"/>
    <property type="project" value="InterPro"/>
</dbReference>
<gene>
    <name evidence="4" type="ORF">NCTC10684_04821</name>
</gene>
<dbReference type="PROSITE" id="PS51186">
    <property type="entry name" value="GNAT"/>
    <property type="match status" value="1"/>
</dbReference>
<dbReference type="PANTHER" id="PTHR43877">
    <property type="entry name" value="AMINOALKYLPHOSPHONATE N-ACETYLTRANSFERASE-RELATED-RELATED"/>
    <property type="match status" value="1"/>
</dbReference>
<evidence type="ECO:0000256" key="1">
    <source>
        <dbReference type="ARBA" id="ARBA00022679"/>
    </source>
</evidence>
<name>A0A380WT37_AMIAI</name>
<sequence>MSAELTIRRATREDLPELVQLYRHLVPDEPVGTRHAEEIWERFSHYGPSGIFLGLIDGRQIATCTLVVVPNFVRGGANYALIENVVTHADFRGRGYGKAVLLAAVEAAWALGCYKLMLLTSSKEPATLGFYRNAGFQTTKTGFEMRRLPVRES</sequence>
<dbReference type="InterPro" id="IPR050832">
    <property type="entry name" value="Bact_Acetyltransf"/>
</dbReference>
<keyword evidence="2" id="KW-0012">Acyltransferase</keyword>
<feature type="domain" description="N-acetyltransferase" evidence="3">
    <location>
        <begin position="5"/>
        <end position="153"/>
    </location>
</feature>
<evidence type="ECO:0000259" key="3">
    <source>
        <dbReference type="PROSITE" id="PS51186"/>
    </source>
</evidence>
<dbReference type="RefSeq" id="WP_115733402.1">
    <property type="nucleotide sequence ID" value="NZ_BAAAVY010000004.1"/>
</dbReference>
<reference evidence="4 5" key="1">
    <citation type="submission" date="2018-06" db="EMBL/GenBank/DDBJ databases">
        <authorList>
            <consortium name="Pathogen Informatics"/>
            <person name="Doyle S."/>
        </authorList>
    </citation>
    <scope>NUCLEOTIDE SEQUENCE [LARGE SCALE GENOMIC DNA]</scope>
    <source>
        <strain evidence="4 5">NCTC10684</strain>
    </source>
</reference>
<dbReference type="OrthoDB" id="7595389at2"/>